<feature type="chain" id="PRO_5045630708" description="Rap1a immunity protein domain-containing protein" evidence="1">
    <location>
        <begin position="22"/>
        <end position="136"/>
    </location>
</feature>
<organism evidence="2 3">
    <name type="scientific">Blastomonas aquatica</name>
    <dbReference type="NCBI Taxonomy" id="1510276"/>
    <lineage>
        <taxon>Bacteria</taxon>
        <taxon>Pseudomonadati</taxon>
        <taxon>Pseudomonadota</taxon>
        <taxon>Alphaproteobacteria</taxon>
        <taxon>Sphingomonadales</taxon>
        <taxon>Sphingomonadaceae</taxon>
        <taxon>Blastomonas</taxon>
    </lineage>
</organism>
<evidence type="ECO:0000313" key="2">
    <source>
        <dbReference type="EMBL" id="GGB59997.1"/>
    </source>
</evidence>
<evidence type="ECO:0000256" key="1">
    <source>
        <dbReference type="SAM" id="SignalP"/>
    </source>
</evidence>
<sequence length="136" mass="14138">MFVFVIATKMLPALLAFQAAAPVAVPAPPETVAEFLLQAEALAEMGNDAAAVSPEADAIRTAIQQAALAYRASLAEAAQRGAPPASCPPSPGQAQLTLGDITGYFRAFPQVNRPMPLATAFALVMTLRFPCAKTPE</sequence>
<evidence type="ECO:0000313" key="3">
    <source>
        <dbReference type="Proteomes" id="UP000614261"/>
    </source>
</evidence>
<accession>A0ABQ1J729</accession>
<name>A0ABQ1J729_9SPHN</name>
<protein>
    <recommendedName>
        <fullName evidence="4">Rap1a immunity protein domain-containing protein</fullName>
    </recommendedName>
</protein>
<feature type="signal peptide" evidence="1">
    <location>
        <begin position="1"/>
        <end position="21"/>
    </location>
</feature>
<evidence type="ECO:0008006" key="4">
    <source>
        <dbReference type="Google" id="ProtNLM"/>
    </source>
</evidence>
<reference evidence="3" key="1">
    <citation type="journal article" date="2019" name="Int. J. Syst. Evol. Microbiol.">
        <title>The Global Catalogue of Microorganisms (GCM) 10K type strain sequencing project: providing services to taxonomists for standard genome sequencing and annotation.</title>
        <authorList>
            <consortium name="The Broad Institute Genomics Platform"/>
            <consortium name="The Broad Institute Genome Sequencing Center for Infectious Disease"/>
            <person name="Wu L."/>
            <person name="Ma J."/>
        </authorList>
    </citation>
    <scope>NUCLEOTIDE SEQUENCE [LARGE SCALE GENOMIC DNA]</scope>
    <source>
        <strain evidence="3">CGMCC 1.12851</strain>
    </source>
</reference>
<comment type="caution">
    <text evidence="2">The sequence shown here is derived from an EMBL/GenBank/DDBJ whole genome shotgun (WGS) entry which is preliminary data.</text>
</comment>
<gene>
    <name evidence="2" type="ORF">GCM10010833_13540</name>
</gene>
<proteinExistence type="predicted"/>
<dbReference type="EMBL" id="BMGD01000002">
    <property type="protein sequence ID" value="GGB59997.1"/>
    <property type="molecule type" value="Genomic_DNA"/>
</dbReference>
<keyword evidence="3" id="KW-1185">Reference proteome</keyword>
<dbReference type="Proteomes" id="UP000614261">
    <property type="component" value="Unassembled WGS sequence"/>
</dbReference>
<keyword evidence="1" id="KW-0732">Signal</keyword>